<comment type="caution">
    <text evidence="2">The sequence shown here is derived from an EMBL/GenBank/DDBJ whole genome shotgun (WGS) entry which is preliminary data.</text>
</comment>
<feature type="transmembrane region" description="Helical" evidence="1">
    <location>
        <begin position="53"/>
        <end position="72"/>
    </location>
</feature>
<accession>A0ABD0R715</accession>
<keyword evidence="1" id="KW-0812">Transmembrane</keyword>
<dbReference type="InterPro" id="IPR036719">
    <property type="entry name" value="Neuro-gated_channel_TM_sf"/>
</dbReference>
<dbReference type="Gene3D" id="1.20.58.390">
    <property type="entry name" value="Neurotransmitter-gated ion-channel transmembrane domain"/>
    <property type="match status" value="1"/>
</dbReference>
<dbReference type="InterPro" id="IPR038050">
    <property type="entry name" value="Neuro_actylchol_rec"/>
</dbReference>
<organism evidence="2 3">
    <name type="scientific">Cirrhinus mrigala</name>
    <name type="common">Mrigala</name>
    <dbReference type="NCBI Taxonomy" id="683832"/>
    <lineage>
        <taxon>Eukaryota</taxon>
        <taxon>Metazoa</taxon>
        <taxon>Chordata</taxon>
        <taxon>Craniata</taxon>
        <taxon>Vertebrata</taxon>
        <taxon>Euteleostomi</taxon>
        <taxon>Actinopterygii</taxon>
        <taxon>Neopterygii</taxon>
        <taxon>Teleostei</taxon>
        <taxon>Ostariophysi</taxon>
        <taxon>Cypriniformes</taxon>
        <taxon>Cyprinidae</taxon>
        <taxon>Labeoninae</taxon>
        <taxon>Labeonini</taxon>
        <taxon>Cirrhinus</taxon>
    </lineage>
</organism>
<dbReference type="EMBL" id="JAMKFB020000005">
    <property type="protein sequence ID" value="KAL0194332.1"/>
    <property type="molecule type" value="Genomic_DNA"/>
</dbReference>
<protein>
    <submittedName>
        <fullName evidence="2">Uncharacterized protein</fullName>
    </submittedName>
</protein>
<reference evidence="2 3" key="1">
    <citation type="submission" date="2024-05" db="EMBL/GenBank/DDBJ databases">
        <title>Genome sequencing and assembly of Indian major carp, Cirrhinus mrigala (Hamilton, 1822).</title>
        <authorList>
            <person name="Mohindra V."/>
            <person name="Chowdhury L.M."/>
            <person name="Lal K."/>
            <person name="Jena J.K."/>
        </authorList>
    </citation>
    <scope>NUCLEOTIDE SEQUENCE [LARGE SCALE GENOMIC DNA]</scope>
    <source>
        <strain evidence="2">CM1030</strain>
        <tissue evidence="2">Blood</tissue>
    </source>
</reference>
<dbReference type="SUPFAM" id="SSF90112">
    <property type="entry name" value="Neurotransmitter-gated ion-channel transmembrane pore"/>
    <property type="match status" value="1"/>
</dbReference>
<evidence type="ECO:0000313" key="3">
    <source>
        <dbReference type="Proteomes" id="UP001529510"/>
    </source>
</evidence>
<feature type="non-terminal residue" evidence="2">
    <location>
        <position position="1"/>
    </location>
</feature>
<proteinExistence type="predicted"/>
<dbReference type="Proteomes" id="UP001529510">
    <property type="component" value="Unassembled WGS sequence"/>
</dbReference>
<sequence>NQDMYFMGYGMDSCLSGDGPLSEAAAMFAGLPPGHVLFEIRRRFVERAKRIDTISRAVFPLSFLVFNVFYWVTYKVLRYEDIHPALQP</sequence>
<keyword evidence="1" id="KW-0472">Membrane</keyword>
<evidence type="ECO:0000313" key="2">
    <source>
        <dbReference type="EMBL" id="KAL0194332.1"/>
    </source>
</evidence>
<gene>
    <name evidence="2" type="ORF">M9458_012628</name>
</gene>
<dbReference type="AlphaFoldDB" id="A0ABD0R715"/>
<keyword evidence="3" id="KW-1185">Reference proteome</keyword>
<keyword evidence="1" id="KW-1133">Transmembrane helix</keyword>
<evidence type="ECO:0000256" key="1">
    <source>
        <dbReference type="SAM" id="Phobius"/>
    </source>
</evidence>
<name>A0ABD0R715_CIRMR</name>